<gene>
    <name evidence="8" type="ORF">SLS63_008547</name>
</gene>
<dbReference type="SUPFAM" id="SSF48264">
    <property type="entry name" value="Cytochrome P450"/>
    <property type="match status" value="1"/>
</dbReference>
<keyword evidence="9" id="KW-1185">Reference proteome</keyword>
<protein>
    <recommendedName>
        <fullName evidence="10">Cytochrome P450</fullName>
    </recommendedName>
</protein>
<evidence type="ECO:0000313" key="9">
    <source>
        <dbReference type="Proteomes" id="UP001430848"/>
    </source>
</evidence>
<dbReference type="EMBL" id="JAKNSF020000055">
    <property type="protein sequence ID" value="KAK7724710.1"/>
    <property type="molecule type" value="Genomic_DNA"/>
</dbReference>
<dbReference type="InterPro" id="IPR036396">
    <property type="entry name" value="Cyt_P450_sf"/>
</dbReference>
<name>A0ABR1P2B5_DIAER</name>
<reference evidence="8 9" key="1">
    <citation type="submission" date="2024-02" db="EMBL/GenBank/DDBJ databases">
        <title>De novo assembly and annotation of 12 fungi associated with fruit tree decline syndrome in Ontario, Canada.</title>
        <authorList>
            <person name="Sulman M."/>
            <person name="Ellouze W."/>
            <person name="Ilyukhin E."/>
        </authorList>
    </citation>
    <scope>NUCLEOTIDE SEQUENCE [LARGE SCALE GENOMIC DNA]</scope>
    <source>
        <strain evidence="8 9">M169</strain>
    </source>
</reference>
<evidence type="ECO:0000313" key="8">
    <source>
        <dbReference type="EMBL" id="KAK7724710.1"/>
    </source>
</evidence>
<keyword evidence="5" id="KW-0560">Oxidoreductase</keyword>
<dbReference type="PRINTS" id="PR00385">
    <property type="entry name" value="P450"/>
</dbReference>
<dbReference type="PRINTS" id="PR00465">
    <property type="entry name" value="EP450IV"/>
</dbReference>
<keyword evidence="3" id="KW-0349">Heme</keyword>
<evidence type="ECO:0000256" key="7">
    <source>
        <dbReference type="ARBA" id="ARBA00023033"/>
    </source>
</evidence>
<keyword evidence="4" id="KW-0479">Metal-binding</keyword>
<comment type="caution">
    <text evidence="8">The sequence shown here is derived from an EMBL/GenBank/DDBJ whole genome shotgun (WGS) entry which is preliminary data.</text>
</comment>
<evidence type="ECO:0000256" key="6">
    <source>
        <dbReference type="ARBA" id="ARBA00023004"/>
    </source>
</evidence>
<comment type="similarity">
    <text evidence="2">Belongs to the cytochrome P450 family.</text>
</comment>
<keyword evidence="6" id="KW-0408">Iron</keyword>
<evidence type="ECO:0000256" key="2">
    <source>
        <dbReference type="ARBA" id="ARBA00010617"/>
    </source>
</evidence>
<evidence type="ECO:0000256" key="3">
    <source>
        <dbReference type="ARBA" id="ARBA00022617"/>
    </source>
</evidence>
<dbReference type="Gene3D" id="1.10.630.10">
    <property type="entry name" value="Cytochrome P450"/>
    <property type="match status" value="1"/>
</dbReference>
<dbReference type="Proteomes" id="UP001430848">
    <property type="component" value="Unassembled WGS sequence"/>
</dbReference>
<proteinExistence type="inferred from homology"/>
<evidence type="ECO:0000256" key="5">
    <source>
        <dbReference type="ARBA" id="ARBA00023002"/>
    </source>
</evidence>
<keyword evidence="7" id="KW-0503">Monooxygenase</keyword>
<dbReference type="InterPro" id="IPR002403">
    <property type="entry name" value="Cyt_P450_E_grp-IV"/>
</dbReference>
<dbReference type="PANTHER" id="PTHR46206">
    <property type="entry name" value="CYTOCHROME P450"/>
    <property type="match status" value="1"/>
</dbReference>
<evidence type="ECO:0000256" key="4">
    <source>
        <dbReference type="ARBA" id="ARBA00022723"/>
    </source>
</evidence>
<evidence type="ECO:0000256" key="1">
    <source>
        <dbReference type="ARBA" id="ARBA00001971"/>
    </source>
</evidence>
<organism evidence="8 9">
    <name type="scientific">Diaporthe eres</name>
    <name type="common">Phomopsis oblonga</name>
    <dbReference type="NCBI Taxonomy" id="83184"/>
    <lineage>
        <taxon>Eukaryota</taxon>
        <taxon>Fungi</taxon>
        <taxon>Dikarya</taxon>
        <taxon>Ascomycota</taxon>
        <taxon>Pezizomycotina</taxon>
        <taxon>Sordariomycetes</taxon>
        <taxon>Sordariomycetidae</taxon>
        <taxon>Diaporthales</taxon>
        <taxon>Diaporthaceae</taxon>
        <taxon>Diaporthe</taxon>
        <taxon>Diaporthe eres species complex</taxon>
    </lineage>
</organism>
<evidence type="ECO:0008006" key="10">
    <source>
        <dbReference type="Google" id="ProtNLM"/>
    </source>
</evidence>
<dbReference type="InterPro" id="IPR001128">
    <property type="entry name" value="Cyt_P450"/>
</dbReference>
<comment type="cofactor">
    <cofactor evidence="1">
        <name>heme</name>
        <dbReference type="ChEBI" id="CHEBI:30413"/>
    </cofactor>
</comment>
<accession>A0ABR1P2B5</accession>
<dbReference type="PANTHER" id="PTHR46206:SF2">
    <property type="entry name" value="CYTOCHROME P450 MONOOXYGENASE AUSG-RELATED"/>
    <property type="match status" value="1"/>
</dbReference>
<sequence>MAHIPGFESYSAWVIEKKVLSHVALVGITPALGQDLCRDPQWLQIAVNYAADTVAGARVIARWPRILQPLVHWFIPDCQKVRGHVKEARKLMGPFIHQRQHDRQNKKTPKEARDAIDWFYEVVQEEPFDPVTFQLTLAVVAIHSTSDMLVQALHDICSHPQLIDELRQEVVTVFSAEGFKRSSINNLKLMDSVFKESQRLKPLALGKPSLHHIKSARNQLIMILVAVQRVATEDIKLSDGLLIPKGHTIVTPGYGMWDSTVYPNADIFDGHRFLRIREQPEQEHGAQLVTTGPNHLGYGHGKRACPGRFFAAMEAKIALAHLLLNFDLKLAPGTSPKVLDVGFALVPDPTAKVMIRRREEGAPLDLFMVPPVKRK</sequence>
<dbReference type="CDD" id="cd11041">
    <property type="entry name" value="CYP503A1-like"/>
    <property type="match status" value="1"/>
</dbReference>
<dbReference type="Pfam" id="PF00067">
    <property type="entry name" value="p450"/>
    <property type="match status" value="2"/>
</dbReference>